<sequence length="2089" mass="204811">MKPYRLKLHPITAALRFGARGAVGSLLPGLALANPSGGVVVAGQAGINSEGTQTTITQSSQSAVVNWQSFSVGSNEYVVFHQPNASAAILNRVVGGSPSDILGSISANGRVFIINPHGVMFGQNSRIDVGSLVATTMDISNADFQAGRYQFVDGSGDGKVDNAGVITASNGGFVVLAADQVGNSGLIQAQLGDIALASGSALTLNLDSEGLVNFSIDGAALSDAAGVRNLGTLAANGGRVYMSADVARQLIGTVVNNQGRVSAQSIEEHDGQIVLSASGGDIAQSGTVDASGDGSGDGGSVQITGTGDIALAAGSLTQAGSASAHGGSVAVAGDGDVDFDAGARLDVAGAQGGSVELSGHRNLRIRGDLELGNGGSLLIDPTTVTIAQGQGSTDNGSDATVFEQTLEGLLAQGASVYIAADQAIHVADLSANGGDGILDGRAGGYGGSLTLGIGTQGYGGAFGTGTGFSRGDGVSGGGIFFDNTANTIAVDGDLAILGGYTAGELTLGNLIGNSIDLEAADAIHALGSITANNNGQIYIDSTGGDVTTHALNGGDITVSAETGALAALGDITISSGTGTVDLRAGHDLTVGAITIDAGSAPQSYGGSIDYGSIRLSADDGDLSVDGATLVGDLEASLSVAYGGTPGLLSITDSTIEGYTALYAGNGAGITLGGVTINDNGLYASVSDGGALSADNLTASDIYLTSNSSIDTSQGASQAAMQLGNLTATDGGLYIDAGGDITTLHNGTALIQGSENVEIYAGESYDSETGTTVGGNITLDSVHAGYGIDISNDSASYYGGAFTVGSHDITFAHLTADAGSIYVTAERNVLATDPASSTILATDVAYLSGENLTIGDVSADSVDLNAYGGTINTGAITAFAGNSYSYGDDIFFGLHDLGEAHGAIGTTGPIRVTGGAGSVAIFADSGYAVSGLNIDAGIDPVDGTRGSIEFFSSLGSLSVTDSTLHGDVTALLLGYSDQSYGGNQLGTLAVGVPTVGDDKLYIDGVAIDGDLVAYTDGGQAIDIGTLTATGEAVIGEYSSVPASSITALDITAGGIELGRDFAYGGTVGTDILVGSLHATDGDVEILAGRNIGIISGSTGTVTADQGGVYLSAGTAQIDTGNGYAAGGGDIEIGDLQARQVAIDLYGGQLDTGAITVGGGSDYYDVYFGFHKDSDSIAHIGTIESISVTDHAGHVYIGSDGDLDIASIGRIDSGSGTDGYGGTTLGSVSIGSEGGDLRVNALDVIGDLSIHMTNVIAHDGNGIALTASGSTSIFANMAAQDVHIDAGRDISVDDIDAGSDGSVALLAHDGDLYRNGTISTADLSLQANSLSLDPIVLSGSLSLTSNTGGIELGGAQASSIDLHAANGIDSGDLNAGSSGSIVLVADSGAITTGALTTGNLSVTATSLDFGDVDIAGDLSLTASGGDLSVGNLTAGSVSLSATDALSVGGQIGSSGATSLNGASIALADQITGSSITIDGGALSGILDLVAGAGGIALDNSSGTVDSASLSSTGAVGIVGPLTATGAIAIDGGSIALADQLSASSITIDGGALSGKLDLQAGPGGIALHNSGSNVTSAKLDSGSKISIAASLTASGNVTLNAAGSADFANITAHNITIDAGSDSTLTHGSVLTAASGKVHLGGPSFSGSSLTVASASLDLASDLYVDALDIDVSGANGLSLDNVLLSGTSIDLGATHGITLDDLTIDASQIGLTAGDTLTATDTVLAGNLTATAGGTAQIDNATWQGGTASLEAASLDIGNSQLAYTQSASFITSDGSLNLIDSSFGPISTVQPLAATQSPTVGSGNLSLQSAGDIVLGGSDIRSGRLTLTAAGGILDDGSAANIDVDALRANAGTAIDFARSSLIIGTGSSGVAGDSGLLQLLAAQAPQLLPTATAPNGSLHAQSIALGTLAMSGDYLSLTTNALTIGHVSAAPAHLLVQIQPLAATTGIELSQPTTVAARALSSPAALNFSDAAAFAPYDASLAFGGSNYAGDINVDSGVDVANASTNFLFMTSGHVNGHRNLATNGQVIVLSGIVTTENLSDFELPLIGEIQSGGLGDTPPLDDNPAAHPDDTSSLITIEDAPGDTQCR</sequence>
<dbReference type="Gene3D" id="2.160.20.20">
    <property type="match status" value="1"/>
</dbReference>
<comment type="caution">
    <text evidence="6">The sequence shown here is derived from an EMBL/GenBank/DDBJ whole genome shotgun (WGS) entry which is preliminary data.</text>
</comment>
<dbReference type="GO" id="GO:0005576">
    <property type="term" value="C:extracellular region"/>
    <property type="evidence" value="ECO:0007669"/>
    <property type="project" value="UniProtKB-SubCell"/>
</dbReference>
<dbReference type="InterPro" id="IPR008638">
    <property type="entry name" value="FhaB/CdiA-like_TPS"/>
</dbReference>
<evidence type="ECO:0000259" key="5">
    <source>
        <dbReference type="SMART" id="SM00912"/>
    </source>
</evidence>
<gene>
    <name evidence="6" type="ORF">G7Y85_07545</name>
</gene>
<evidence type="ECO:0000256" key="4">
    <source>
        <dbReference type="SAM" id="MobiDB-lite"/>
    </source>
</evidence>
<dbReference type="SUPFAM" id="SSF51126">
    <property type="entry name" value="Pectin lyase-like"/>
    <property type="match status" value="1"/>
</dbReference>
<dbReference type="InterPro" id="IPR012334">
    <property type="entry name" value="Pectin_lyas_fold"/>
</dbReference>
<proteinExistence type="predicted"/>
<accession>A0A6M2BPS3</accession>
<dbReference type="Gene3D" id="2.160.20.10">
    <property type="entry name" value="Single-stranded right-handed beta-helix, Pectin lyase-like"/>
    <property type="match status" value="1"/>
</dbReference>
<keyword evidence="2" id="KW-0964">Secreted</keyword>
<protein>
    <submittedName>
        <fullName evidence="6">Filamentous hemagglutinin N-terminal domain-containing protein</fullName>
    </submittedName>
</protein>
<evidence type="ECO:0000313" key="6">
    <source>
        <dbReference type="EMBL" id="NGY04612.1"/>
    </source>
</evidence>
<dbReference type="RefSeq" id="WP_166254307.1">
    <property type="nucleotide sequence ID" value="NZ_JAAMOW010000003.1"/>
</dbReference>
<dbReference type="SMART" id="SM00912">
    <property type="entry name" value="Haemagg_act"/>
    <property type="match status" value="1"/>
</dbReference>
<dbReference type="Pfam" id="PF05860">
    <property type="entry name" value="TPS"/>
    <property type="match status" value="1"/>
</dbReference>
<evidence type="ECO:0000256" key="2">
    <source>
        <dbReference type="ARBA" id="ARBA00022525"/>
    </source>
</evidence>
<evidence type="ECO:0000256" key="3">
    <source>
        <dbReference type="ARBA" id="ARBA00022729"/>
    </source>
</evidence>
<organism evidence="6 7">
    <name type="scientific">Solimonas terrae</name>
    <dbReference type="NCBI Taxonomy" id="1396819"/>
    <lineage>
        <taxon>Bacteria</taxon>
        <taxon>Pseudomonadati</taxon>
        <taxon>Pseudomonadota</taxon>
        <taxon>Gammaproteobacteria</taxon>
        <taxon>Nevskiales</taxon>
        <taxon>Nevskiaceae</taxon>
        <taxon>Solimonas</taxon>
    </lineage>
</organism>
<reference evidence="6 7" key="1">
    <citation type="journal article" date="2014" name="Int. J. Syst. Evol. Microbiol.">
        <title>Solimonas terrae sp. nov., isolated from soil.</title>
        <authorList>
            <person name="Kim S.J."/>
            <person name="Moon J.Y."/>
            <person name="Weon H.Y."/>
            <person name="Ahn J.H."/>
            <person name="Chen W.M."/>
            <person name="Kwon S.W."/>
        </authorList>
    </citation>
    <scope>NUCLEOTIDE SEQUENCE [LARGE SCALE GENOMIC DNA]</scope>
    <source>
        <strain evidence="6 7">KIS83-12</strain>
    </source>
</reference>
<feature type="domain" description="Filamentous haemagglutinin FhaB/tRNA nuclease CdiA-like TPS" evidence="5">
    <location>
        <begin position="31"/>
        <end position="143"/>
    </location>
</feature>
<name>A0A6M2BPS3_9GAMM</name>
<dbReference type="Proteomes" id="UP000472676">
    <property type="component" value="Unassembled WGS sequence"/>
</dbReference>
<dbReference type="InterPro" id="IPR050909">
    <property type="entry name" value="Bact_Autotransporter_VF"/>
</dbReference>
<evidence type="ECO:0000313" key="7">
    <source>
        <dbReference type="Proteomes" id="UP000472676"/>
    </source>
</evidence>
<dbReference type="InterPro" id="IPR012332">
    <property type="entry name" value="Autotransporter_pectin_lyase_C"/>
</dbReference>
<dbReference type="InterPro" id="IPR011050">
    <property type="entry name" value="Pectin_lyase_fold/virulence"/>
</dbReference>
<comment type="subcellular location">
    <subcellularLocation>
        <location evidence="1">Secreted</location>
    </subcellularLocation>
</comment>
<keyword evidence="7" id="KW-1185">Reference proteome</keyword>
<dbReference type="NCBIfam" id="TIGR01901">
    <property type="entry name" value="adhes_NPXG"/>
    <property type="match status" value="1"/>
</dbReference>
<dbReference type="EMBL" id="JAAMOW010000003">
    <property type="protein sequence ID" value="NGY04612.1"/>
    <property type="molecule type" value="Genomic_DNA"/>
</dbReference>
<evidence type="ECO:0000256" key="1">
    <source>
        <dbReference type="ARBA" id="ARBA00004613"/>
    </source>
</evidence>
<dbReference type="PANTHER" id="PTHR12338">
    <property type="entry name" value="AUTOTRANSPORTER"/>
    <property type="match status" value="1"/>
</dbReference>
<keyword evidence="3" id="KW-0732">Signal</keyword>
<feature type="region of interest" description="Disordered" evidence="4">
    <location>
        <begin position="2054"/>
        <end position="2089"/>
    </location>
</feature>
<dbReference type="PANTHER" id="PTHR12338:SF8">
    <property type="entry name" value="HEME_HEMOPEXIN-BINDING PROTEIN"/>
    <property type="match status" value="1"/>
</dbReference>